<sequence length="285" mass="33806">MAYFYHTINNDFAIADNVEWNYADQWNKLSRMTSTRDMYCVHIVSGTCHLDLNGHIVELHEKDFVVLMQGCFIRTIDHSADLTFFCLVARDQVLRHLFDEVGFYLDTRERINKFYKTSCSDEHHLAQKAHYLAVKRRVLSGSSFDRSIVLRILEMMLLKDMELYWGCHPKALMLPTRKEQVFYDFMKLVEIHFLTERNLLFYATALDLTPKYLSAVIKEISGYHFTYWIDEPLITEAKKMLYYSNKTIKQISQELGFLDQSKFGRFFKNITGMSPKLFRMIEEEE</sequence>
<dbReference type="PROSITE" id="PS01124">
    <property type="entry name" value="HTH_ARAC_FAMILY_2"/>
    <property type="match status" value="1"/>
</dbReference>
<dbReference type="PANTHER" id="PTHR43280">
    <property type="entry name" value="ARAC-FAMILY TRANSCRIPTIONAL REGULATOR"/>
    <property type="match status" value="1"/>
</dbReference>
<comment type="caution">
    <text evidence="5">The sequence shown here is derived from an EMBL/GenBank/DDBJ whole genome shotgun (WGS) entry which is preliminary data.</text>
</comment>
<reference evidence="5" key="2">
    <citation type="submission" date="2021-04" db="EMBL/GenBank/DDBJ databases">
        <authorList>
            <person name="Gilroy R."/>
        </authorList>
    </citation>
    <scope>NUCLEOTIDE SEQUENCE</scope>
    <source>
        <strain evidence="5">G3-2149</strain>
    </source>
</reference>
<organism evidence="5 6">
    <name type="scientific">Candidatus Paraprevotella stercoravium</name>
    <dbReference type="NCBI Taxonomy" id="2838725"/>
    <lineage>
        <taxon>Bacteria</taxon>
        <taxon>Pseudomonadati</taxon>
        <taxon>Bacteroidota</taxon>
        <taxon>Bacteroidia</taxon>
        <taxon>Bacteroidales</taxon>
        <taxon>Prevotellaceae</taxon>
        <taxon>Paraprevotella</taxon>
    </lineage>
</organism>
<dbReference type="AlphaFoldDB" id="A0A9E2L9M8"/>
<dbReference type="Gene3D" id="1.10.10.60">
    <property type="entry name" value="Homeodomain-like"/>
    <property type="match status" value="1"/>
</dbReference>
<proteinExistence type="predicted"/>
<dbReference type="Pfam" id="PF12833">
    <property type="entry name" value="HTH_18"/>
    <property type="match status" value="1"/>
</dbReference>
<gene>
    <name evidence="5" type="ORF">H9789_09640</name>
</gene>
<keyword evidence="2" id="KW-0238">DNA-binding</keyword>
<dbReference type="GO" id="GO:0043565">
    <property type="term" value="F:sequence-specific DNA binding"/>
    <property type="evidence" value="ECO:0007669"/>
    <property type="project" value="InterPro"/>
</dbReference>
<evidence type="ECO:0000256" key="1">
    <source>
        <dbReference type="ARBA" id="ARBA00023015"/>
    </source>
</evidence>
<name>A0A9E2L9M8_9BACT</name>
<dbReference type="SUPFAM" id="SSF46689">
    <property type="entry name" value="Homeodomain-like"/>
    <property type="match status" value="1"/>
</dbReference>
<dbReference type="InterPro" id="IPR009057">
    <property type="entry name" value="Homeodomain-like_sf"/>
</dbReference>
<evidence type="ECO:0000256" key="3">
    <source>
        <dbReference type="ARBA" id="ARBA00023163"/>
    </source>
</evidence>
<keyword evidence="3" id="KW-0804">Transcription</keyword>
<evidence type="ECO:0000256" key="2">
    <source>
        <dbReference type="ARBA" id="ARBA00023125"/>
    </source>
</evidence>
<dbReference type="PANTHER" id="PTHR43280:SF32">
    <property type="entry name" value="TRANSCRIPTIONAL REGULATORY PROTEIN"/>
    <property type="match status" value="1"/>
</dbReference>
<reference evidence="5" key="1">
    <citation type="journal article" date="2021" name="PeerJ">
        <title>Extensive microbial diversity within the chicken gut microbiome revealed by metagenomics and culture.</title>
        <authorList>
            <person name="Gilroy R."/>
            <person name="Ravi A."/>
            <person name="Getino M."/>
            <person name="Pursley I."/>
            <person name="Horton D.L."/>
            <person name="Alikhan N.F."/>
            <person name="Baker D."/>
            <person name="Gharbi K."/>
            <person name="Hall N."/>
            <person name="Watson M."/>
            <person name="Adriaenssens E.M."/>
            <person name="Foster-Nyarko E."/>
            <person name="Jarju S."/>
            <person name="Secka A."/>
            <person name="Antonio M."/>
            <person name="Oren A."/>
            <person name="Chaudhuri R.R."/>
            <person name="La Ragione R."/>
            <person name="Hildebrand F."/>
            <person name="Pallen M.J."/>
        </authorList>
    </citation>
    <scope>NUCLEOTIDE SEQUENCE</scope>
    <source>
        <strain evidence="5">G3-2149</strain>
    </source>
</reference>
<accession>A0A9E2L9M8</accession>
<dbReference type="GO" id="GO:0003700">
    <property type="term" value="F:DNA-binding transcription factor activity"/>
    <property type="evidence" value="ECO:0007669"/>
    <property type="project" value="InterPro"/>
</dbReference>
<evidence type="ECO:0000313" key="6">
    <source>
        <dbReference type="Proteomes" id="UP000823865"/>
    </source>
</evidence>
<dbReference type="SMART" id="SM00342">
    <property type="entry name" value="HTH_ARAC"/>
    <property type="match status" value="1"/>
</dbReference>
<evidence type="ECO:0000259" key="4">
    <source>
        <dbReference type="PROSITE" id="PS01124"/>
    </source>
</evidence>
<evidence type="ECO:0000313" key="5">
    <source>
        <dbReference type="EMBL" id="MBU3854053.1"/>
    </source>
</evidence>
<dbReference type="InterPro" id="IPR018060">
    <property type="entry name" value="HTH_AraC"/>
</dbReference>
<keyword evidence="1" id="KW-0805">Transcription regulation</keyword>
<dbReference type="EMBL" id="JAHLFU010000200">
    <property type="protein sequence ID" value="MBU3854053.1"/>
    <property type="molecule type" value="Genomic_DNA"/>
</dbReference>
<protein>
    <submittedName>
        <fullName evidence="5">Helix-turn-helix domain-containing protein</fullName>
    </submittedName>
</protein>
<feature type="domain" description="HTH araC/xylS-type" evidence="4">
    <location>
        <begin position="183"/>
        <end position="281"/>
    </location>
</feature>
<dbReference type="Proteomes" id="UP000823865">
    <property type="component" value="Unassembled WGS sequence"/>
</dbReference>